<sequence length="274" mass="31939">MLDIINNLVAAAKDRETKIAVAREFLQLLVLKVIFDRGYFKNLAFVGGTALRFLYGLRRFSEDLDFSLYNKLGYQFSNLKKKIVYDLTKAGLVLDWKEQPQPPVQSVMLRFKDILFNLGLSNYKNEKLAIKIEIDANPPKGYQIETALITRHFVFTVTHFDLASLYALKLHACFFRPYTKGRDFYDLLWYLGRKELPNFVLLNNAIEQTTHKKSDINESNFKEFLKEQLAKIDFVKAKRDVARFIEDKNELKLMDKNIILTKVLCSFESPKADK</sequence>
<dbReference type="Gene3D" id="3.10.450.620">
    <property type="entry name" value="JHP933, nucleotidyltransferase-like core domain"/>
    <property type="match status" value="1"/>
</dbReference>
<dbReference type="Pfam" id="PF08843">
    <property type="entry name" value="AbiEii"/>
    <property type="match status" value="1"/>
</dbReference>
<organism evidence="1">
    <name type="scientific">candidate division WOR-3 bacterium</name>
    <dbReference type="NCBI Taxonomy" id="2052148"/>
    <lineage>
        <taxon>Bacteria</taxon>
        <taxon>Bacteria division WOR-3</taxon>
    </lineage>
</organism>
<name>A0A7C6AA53_UNCW3</name>
<dbReference type="InterPro" id="IPR014942">
    <property type="entry name" value="AbiEii"/>
</dbReference>
<comment type="caution">
    <text evidence="1">The sequence shown here is derived from an EMBL/GenBank/DDBJ whole genome shotgun (WGS) entry which is preliminary data.</text>
</comment>
<keyword evidence="1" id="KW-0808">Transferase</keyword>
<proteinExistence type="predicted"/>
<dbReference type="EMBL" id="DTLI01000224">
    <property type="protein sequence ID" value="HHS53050.1"/>
    <property type="molecule type" value="Genomic_DNA"/>
</dbReference>
<protein>
    <submittedName>
        <fullName evidence="1">Nucleotidyl transferase AbiEii/AbiGii toxin family protein</fullName>
    </submittedName>
</protein>
<evidence type="ECO:0000313" key="1">
    <source>
        <dbReference type="EMBL" id="HHS53050.1"/>
    </source>
</evidence>
<dbReference type="GO" id="GO:0016740">
    <property type="term" value="F:transferase activity"/>
    <property type="evidence" value="ECO:0007669"/>
    <property type="project" value="UniProtKB-KW"/>
</dbReference>
<reference evidence="1" key="1">
    <citation type="journal article" date="2020" name="mSystems">
        <title>Genome- and Community-Level Interaction Insights into Carbon Utilization and Element Cycling Functions of Hydrothermarchaeota in Hydrothermal Sediment.</title>
        <authorList>
            <person name="Zhou Z."/>
            <person name="Liu Y."/>
            <person name="Xu W."/>
            <person name="Pan J."/>
            <person name="Luo Z.H."/>
            <person name="Li M."/>
        </authorList>
    </citation>
    <scope>NUCLEOTIDE SEQUENCE [LARGE SCALE GENOMIC DNA]</scope>
    <source>
        <strain evidence="1">SpSt-876</strain>
    </source>
</reference>
<dbReference type="AlphaFoldDB" id="A0A7C6AA53"/>
<accession>A0A7C6AA53</accession>
<gene>
    <name evidence="1" type="ORF">ENW73_09420</name>
</gene>